<dbReference type="AlphaFoldDB" id="A0A8J3VLU0"/>
<gene>
    <name evidence="3" type="ORF">Rhe02_97610</name>
</gene>
<evidence type="ECO:0000313" key="3">
    <source>
        <dbReference type="EMBL" id="GIH11694.1"/>
    </source>
</evidence>
<evidence type="ECO:0000256" key="1">
    <source>
        <dbReference type="SAM" id="MobiDB-lite"/>
    </source>
</evidence>
<dbReference type="Gene3D" id="2.60.120.560">
    <property type="entry name" value="Exo-inulinase, domain 1"/>
    <property type="match status" value="1"/>
</dbReference>
<feature type="region of interest" description="Disordered" evidence="1">
    <location>
        <begin position="14"/>
        <end position="36"/>
    </location>
</feature>
<sequence length="53" mass="5512">MVWNGATVHNNVAINGPTGGGAAEGPTAGPIKLQDHGDAGANVRYRNIWIEGW</sequence>
<evidence type="ECO:0000259" key="2">
    <source>
        <dbReference type="Pfam" id="PF06439"/>
    </source>
</evidence>
<name>A0A8J3VLU0_9ACTN</name>
<reference evidence="3" key="1">
    <citation type="submission" date="2021-01" db="EMBL/GenBank/DDBJ databases">
        <title>Whole genome shotgun sequence of Rhizocola hellebori NBRC 109834.</title>
        <authorList>
            <person name="Komaki H."/>
            <person name="Tamura T."/>
        </authorList>
    </citation>
    <scope>NUCLEOTIDE SEQUENCE</scope>
    <source>
        <strain evidence="3">NBRC 109834</strain>
    </source>
</reference>
<proteinExistence type="predicted"/>
<dbReference type="Proteomes" id="UP000612899">
    <property type="component" value="Unassembled WGS sequence"/>
</dbReference>
<dbReference type="GO" id="GO:0016787">
    <property type="term" value="F:hydrolase activity"/>
    <property type="evidence" value="ECO:0007669"/>
    <property type="project" value="InterPro"/>
</dbReference>
<dbReference type="Pfam" id="PF06439">
    <property type="entry name" value="3keto-disac_hyd"/>
    <property type="match status" value="1"/>
</dbReference>
<comment type="caution">
    <text evidence="3">The sequence shown here is derived from an EMBL/GenBank/DDBJ whole genome shotgun (WGS) entry which is preliminary data.</text>
</comment>
<keyword evidence="4" id="KW-1185">Reference proteome</keyword>
<dbReference type="InterPro" id="IPR010496">
    <property type="entry name" value="AL/BT2_dom"/>
</dbReference>
<feature type="domain" description="3-keto-alpha-glucoside-1,2-lyase/3-keto-2-hydroxy-glucal hydratase" evidence="2">
    <location>
        <begin position="2"/>
        <end position="51"/>
    </location>
</feature>
<organism evidence="3 4">
    <name type="scientific">Rhizocola hellebori</name>
    <dbReference type="NCBI Taxonomy" id="1392758"/>
    <lineage>
        <taxon>Bacteria</taxon>
        <taxon>Bacillati</taxon>
        <taxon>Actinomycetota</taxon>
        <taxon>Actinomycetes</taxon>
        <taxon>Micromonosporales</taxon>
        <taxon>Micromonosporaceae</taxon>
        <taxon>Rhizocola</taxon>
    </lineage>
</organism>
<evidence type="ECO:0000313" key="4">
    <source>
        <dbReference type="Proteomes" id="UP000612899"/>
    </source>
</evidence>
<dbReference type="EMBL" id="BONY01000155">
    <property type="protein sequence ID" value="GIH11694.1"/>
    <property type="molecule type" value="Genomic_DNA"/>
</dbReference>
<accession>A0A8J3VLU0</accession>
<protein>
    <recommendedName>
        <fullName evidence="2">3-keto-alpha-glucoside-1,2-lyase/3-keto-2-hydroxy-glucal hydratase domain-containing protein</fullName>
    </recommendedName>
</protein>